<evidence type="ECO:0000256" key="1">
    <source>
        <dbReference type="ARBA" id="ARBA00004604"/>
    </source>
</evidence>
<dbReference type="Pfam" id="PF06102">
    <property type="entry name" value="RRP36"/>
    <property type="match status" value="1"/>
</dbReference>
<dbReference type="GO" id="GO:0030686">
    <property type="term" value="C:90S preribosome"/>
    <property type="evidence" value="ECO:0007669"/>
    <property type="project" value="TreeGrafter"/>
</dbReference>
<evidence type="ECO:0000256" key="9">
    <source>
        <dbReference type="ARBA" id="ARBA00025053"/>
    </source>
</evidence>
<protein>
    <recommendedName>
        <fullName evidence="10">rRNA biogenesis protein RRP36</fullName>
    </recommendedName>
</protein>
<feature type="compositionally biased region" description="Basic and acidic residues" evidence="11">
    <location>
        <begin position="256"/>
        <end position="266"/>
    </location>
</feature>
<comment type="function">
    <text evidence="9 10">Component of the 90S pre-ribosome involved in the maturation of rRNAs. Required for early cleavages of the pre-RNAs in the 40S ribosomal subunit maturation pathway.</text>
</comment>
<dbReference type="GO" id="GO:0000462">
    <property type="term" value="P:maturation of SSU-rRNA from tricistronic rRNA transcript (SSU-rRNA, 5.8S rRNA, LSU-rRNA)"/>
    <property type="evidence" value="ECO:0007669"/>
    <property type="project" value="TreeGrafter"/>
</dbReference>
<evidence type="ECO:0000256" key="8">
    <source>
        <dbReference type="ARBA" id="ARBA00023274"/>
    </source>
</evidence>
<evidence type="ECO:0000256" key="12">
    <source>
        <dbReference type="SAM" id="Phobius"/>
    </source>
</evidence>
<reference evidence="13" key="1">
    <citation type="submission" date="2018-10" db="EMBL/GenBank/DDBJ databases">
        <title>Fifty Aureobasidium pullulans genomes reveal a recombining polyextremotolerant generalist.</title>
        <authorList>
            <person name="Gostincar C."/>
            <person name="Turk M."/>
            <person name="Zajc J."/>
            <person name="Gunde-Cimerman N."/>
        </authorList>
    </citation>
    <scope>NUCLEOTIDE SEQUENCE [LARGE SCALE GENOMIC DNA]</scope>
    <source>
        <strain evidence="13">EXF-10085</strain>
    </source>
</reference>
<evidence type="ECO:0000256" key="11">
    <source>
        <dbReference type="SAM" id="MobiDB-lite"/>
    </source>
</evidence>
<feature type="transmembrane region" description="Helical" evidence="12">
    <location>
        <begin position="334"/>
        <end position="358"/>
    </location>
</feature>
<feature type="region of interest" description="Disordered" evidence="11">
    <location>
        <begin position="250"/>
        <end position="273"/>
    </location>
</feature>
<feature type="compositionally biased region" description="Acidic residues" evidence="11">
    <location>
        <begin position="15"/>
        <end position="24"/>
    </location>
</feature>
<keyword evidence="12" id="KW-1133">Transmembrane helix</keyword>
<sequence length="405" mass="45636">MPLPLGKTVKARVADEDDYEEYSGDDSSPSVIETGENEGDEILSSSDEDQEEDVKDKLSNISFGTLSRAQESISKKRKRPAGGDDEKEDKLEALRARLRELREASGVESAPKKNKKDKKEEGKSTTKPAVKKSRTTKNDSDDDASDGSDSDSDEDGAPHARSSKHAPMSQVSNRQVTRKRQVIDVPKRQVRDPRFGPLGGPVDDTEISKKYSFINDYQDSEMAELKAAIKKSKSEDDKAVLKRKLLSMESKKKARENKEREQEVIREHRKKEKEAIAQGKNPFYLKKSEQKQQALVNKFDSMKSKDRERLIERRRKKVSQKEKKMMPAPRRIPLLLRLLGLLLAFLVVFLALFLLTVLGTFLGLFVVLLLVLLAVLLVALLLVVLLAIVLLLCSGLLRVLQDRLD</sequence>
<keyword evidence="12" id="KW-0812">Transmembrane</keyword>
<name>A0A4S9CDK2_AURPU</name>
<comment type="subunit">
    <text evidence="3 10">Associates with 90S and pre-40S pre-ribosomal particles.</text>
</comment>
<keyword evidence="6" id="KW-0175">Coiled coil</keyword>
<evidence type="ECO:0000256" key="3">
    <source>
        <dbReference type="ARBA" id="ARBA00011167"/>
    </source>
</evidence>
<feature type="compositionally biased region" description="Acidic residues" evidence="11">
    <location>
        <begin position="35"/>
        <end position="53"/>
    </location>
</feature>
<feature type="compositionally biased region" description="Basic and acidic residues" evidence="11">
    <location>
        <begin position="81"/>
        <end position="105"/>
    </location>
</feature>
<evidence type="ECO:0000256" key="6">
    <source>
        <dbReference type="ARBA" id="ARBA00023054"/>
    </source>
</evidence>
<comment type="similarity">
    <text evidence="2 10">Belongs to the RRP36 family.</text>
</comment>
<dbReference type="InterPro" id="IPR009292">
    <property type="entry name" value="RRP36"/>
</dbReference>
<evidence type="ECO:0000256" key="5">
    <source>
        <dbReference type="ARBA" id="ARBA00022552"/>
    </source>
</evidence>
<evidence type="ECO:0000256" key="2">
    <source>
        <dbReference type="ARBA" id="ARBA00009418"/>
    </source>
</evidence>
<feature type="compositionally biased region" description="Acidic residues" evidence="11">
    <location>
        <begin position="140"/>
        <end position="155"/>
    </location>
</feature>
<accession>A0A4S9CDK2</accession>
<gene>
    <name evidence="13" type="ORF">D6D13_07393</name>
</gene>
<proteinExistence type="inferred from homology"/>
<feature type="compositionally biased region" description="Polar residues" evidence="11">
    <location>
        <begin position="59"/>
        <end position="72"/>
    </location>
</feature>
<keyword evidence="5 10" id="KW-0698">rRNA processing</keyword>
<dbReference type="PANTHER" id="PTHR21738">
    <property type="entry name" value="RIBOSOMAL RNA PROCESSING PROTEIN 36 HOMOLOG"/>
    <property type="match status" value="1"/>
</dbReference>
<evidence type="ECO:0000256" key="4">
    <source>
        <dbReference type="ARBA" id="ARBA00022517"/>
    </source>
</evidence>
<feature type="region of interest" description="Disordered" evidence="11">
    <location>
        <begin position="1"/>
        <end position="206"/>
    </location>
</feature>
<dbReference type="EMBL" id="QZAS01000030">
    <property type="protein sequence ID" value="THX03874.1"/>
    <property type="molecule type" value="Genomic_DNA"/>
</dbReference>
<dbReference type="AlphaFoldDB" id="A0A4S9CDK2"/>
<keyword evidence="12" id="KW-0472">Membrane</keyword>
<keyword evidence="4 10" id="KW-0690">Ribosome biogenesis</keyword>
<keyword evidence="7 10" id="KW-0539">Nucleus</keyword>
<comment type="subcellular location">
    <subcellularLocation>
        <location evidence="1 10">Nucleus</location>
        <location evidence="1 10">Nucleolus</location>
    </subcellularLocation>
</comment>
<dbReference type="PANTHER" id="PTHR21738:SF0">
    <property type="entry name" value="RIBOSOMAL RNA PROCESSING PROTEIN 36 HOMOLOG"/>
    <property type="match status" value="1"/>
</dbReference>
<organism evidence="13">
    <name type="scientific">Aureobasidium pullulans</name>
    <name type="common">Black yeast</name>
    <name type="synonym">Pullularia pullulans</name>
    <dbReference type="NCBI Taxonomy" id="5580"/>
    <lineage>
        <taxon>Eukaryota</taxon>
        <taxon>Fungi</taxon>
        <taxon>Dikarya</taxon>
        <taxon>Ascomycota</taxon>
        <taxon>Pezizomycotina</taxon>
        <taxon>Dothideomycetes</taxon>
        <taxon>Dothideomycetidae</taxon>
        <taxon>Dothideales</taxon>
        <taxon>Saccotheciaceae</taxon>
        <taxon>Aureobasidium</taxon>
    </lineage>
</organism>
<feature type="compositionally biased region" description="Basic and acidic residues" evidence="11">
    <location>
        <begin position="181"/>
        <end position="194"/>
    </location>
</feature>
<comment type="caution">
    <text evidence="13">The sequence shown here is derived from an EMBL/GenBank/DDBJ whole genome shotgun (WGS) entry which is preliminary data.</text>
</comment>
<feature type="transmembrane region" description="Helical" evidence="12">
    <location>
        <begin position="364"/>
        <end position="397"/>
    </location>
</feature>
<evidence type="ECO:0000256" key="7">
    <source>
        <dbReference type="ARBA" id="ARBA00023242"/>
    </source>
</evidence>
<dbReference type="GO" id="GO:0005730">
    <property type="term" value="C:nucleolus"/>
    <property type="evidence" value="ECO:0007669"/>
    <property type="project" value="UniProtKB-SubCell"/>
</dbReference>
<keyword evidence="8 10" id="KW-0687">Ribonucleoprotein</keyword>
<evidence type="ECO:0000256" key="10">
    <source>
        <dbReference type="RuleBase" id="RU368027"/>
    </source>
</evidence>
<evidence type="ECO:0000313" key="13">
    <source>
        <dbReference type="EMBL" id="THX03874.1"/>
    </source>
</evidence>